<comment type="caution">
    <text evidence="1">The sequence shown here is derived from an EMBL/GenBank/DDBJ whole genome shotgun (WGS) entry which is preliminary data.</text>
</comment>
<dbReference type="AlphaFoldDB" id="A0A2A5IFI9"/>
<dbReference type="OrthoDB" id="1769137at2"/>
<organism evidence="1 2">
    <name type="scientific">Bacillus pumilus</name>
    <name type="common">Bacillus mesentericus</name>
    <dbReference type="NCBI Taxonomy" id="1408"/>
    <lineage>
        <taxon>Bacteria</taxon>
        <taxon>Bacillati</taxon>
        <taxon>Bacillota</taxon>
        <taxon>Bacilli</taxon>
        <taxon>Bacillales</taxon>
        <taxon>Bacillaceae</taxon>
        <taxon>Bacillus</taxon>
    </lineage>
</organism>
<gene>
    <name evidence="1" type="ORF">CEY02_20630</name>
</gene>
<name>A0A2A5IFI9_BACPU</name>
<dbReference type="Proteomes" id="UP000228754">
    <property type="component" value="Unassembled WGS sequence"/>
</dbReference>
<reference evidence="1 2" key="1">
    <citation type="submission" date="2017-06" db="EMBL/GenBank/DDBJ databases">
        <title>Draft Genome Sequence of Bacillus sp Strain 36R Isolated from saline sediment at Atanasia, Sonora, Mexico.</title>
        <authorList>
            <person name="Sanchez Diaz R."/>
            <person name="Quiroz Macias M.E."/>
            <person name="Ibarra Gamez J.C."/>
            <person name="Enciso Ibarra J."/>
            <person name="Gomez Gil B."/>
            <person name="Galaviz Silva L."/>
        </authorList>
    </citation>
    <scope>NUCLEOTIDE SEQUENCE [LARGE SCALE GENOMIC DNA]</scope>
    <source>
        <strain evidence="1 2">36R_ATNSAL</strain>
    </source>
</reference>
<dbReference type="EMBL" id="NKHG01000221">
    <property type="protein sequence ID" value="PCK15521.1"/>
    <property type="molecule type" value="Genomic_DNA"/>
</dbReference>
<proteinExistence type="predicted"/>
<sequence>MNKNYIKSVFSREESIFSNDVYTYTIYHQYDTNPREDMVTVGSSIPPNKFELLLAHLLFKAVELTGIEEIELYQNEIREILYEKYEDKQLQNKPGSVILNRPFDLYEVWEKWCSNSTYQDVLNIKEFQVEGLNEIILDTLLKRKDSEINYILRNFKALSYLEKAAEQFRFTDEDAYKFDVIDVVCKIEDIKKIIKGNDCVSN</sequence>
<evidence type="ECO:0000313" key="2">
    <source>
        <dbReference type="Proteomes" id="UP000228754"/>
    </source>
</evidence>
<protein>
    <submittedName>
        <fullName evidence="1">Uncharacterized protein</fullName>
    </submittedName>
</protein>
<accession>A0A2A5IFI9</accession>
<evidence type="ECO:0000313" key="1">
    <source>
        <dbReference type="EMBL" id="PCK15521.1"/>
    </source>
</evidence>